<evidence type="ECO:0000259" key="1">
    <source>
        <dbReference type="Pfam" id="PF01890"/>
    </source>
</evidence>
<dbReference type="InterPro" id="IPR036518">
    <property type="entry name" value="CobE/GbiG_C_sf"/>
</dbReference>
<sequence length="161" mass="16651">MGVAAVNAPLPLVAGLGLRATARADHLQALWQQACDWLVQQPAWPAGLAPTVTTLAVLAHKADHPALQAWHAQLPWATRLLALPPAQLAGQPVPTQSARLLARYGTGSVAEAAALIAAGPGARLWRPRWVAADGCATLALACAAPFFDCVPGEALASPLEE</sequence>
<evidence type="ECO:0000313" key="3">
    <source>
        <dbReference type="Proteomes" id="UP000020766"/>
    </source>
</evidence>
<dbReference type="InterPro" id="IPR002750">
    <property type="entry name" value="CobE/GbiG_C"/>
</dbReference>
<protein>
    <recommendedName>
        <fullName evidence="1">CobE/GbiG C-terminal domain-containing protein</fullName>
    </recommendedName>
</protein>
<dbReference type="Pfam" id="PF01890">
    <property type="entry name" value="CbiG_C"/>
    <property type="match status" value="1"/>
</dbReference>
<proteinExistence type="predicted"/>
<dbReference type="GO" id="GO:0009236">
    <property type="term" value="P:cobalamin biosynthetic process"/>
    <property type="evidence" value="ECO:0007669"/>
    <property type="project" value="InterPro"/>
</dbReference>
<evidence type="ECO:0000313" key="2">
    <source>
        <dbReference type="EMBL" id="EXU81531.1"/>
    </source>
</evidence>
<dbReference type="EMBL" id="JBOK01000002">
    <property type="protein sequence ID" value="EXU81531.1"/>
    <property type="molecule type" value="Genomic_DNA"/>
</dbReference>
<dbReference type="SUPFAM" id="SSF159664">
    <property type="entry name" value="CobE/GbiG C-terminal domain-like"/>
    <property type="match status" value="1"/>
</dbReference>
<dbReference type="Gene3D" id="3.30.420.180">
    <property type="entry name" value="CobE/GbiG C-terminal domain"/>
    <property type="match status" value="1"/>
</dbReference>
<reference evidence="2 3" key="1">
    <citation type="submission" date="2014-01" db="EMBL/GenBank/DDBJ databases">
        <title>Interspecies Systems Biology Uncovers Metabolites Affecting C. elegans Gene Expression and Life History Traits.</title>
        <authorList>
            <person name="Watson E."/>
            <person name="Macneil L.T."/>
            <person name="Ritter A.D."/>
            <person name="Yilmaz L.S."/>
            <person name="Rosebrock A.P."/>
            <person name="Caudy A.A."/>
            <person name="Walhout A.J."/>
        </authorList>
    </citation>
    <scope>NUCLEOTIDE SEQUENCE [LARGE SCALE GENOMIC DNA]</scope>
    <source>
        <strain evidence="2 3">DA1877</strain>
    </source>
</reference>
<accession>A0A014MIG3</accession>
<organism evidence="2 3">
    <name type="scientific">Comamonas aquatica DA1877</name>
    <dbReference type="NCBI Taxonomy" id="1457173"/>
    <lineage>
        <taxon>Bacteria</taxon>
        <taxon>Pseudomonadati</taxon>
        <taxon>Pseudomonadota</taxon>
        <taxon>Betaproteobacteria</taxon>
        <taxon>Burkholderiales</taxon>
        <taxon>Comamonadaceae</taxon>
        <taxon>Comamonas</taxon>
    </lineage>
</organism>
<comment type="caution">
    <text evidence="2">The sequence shown here is derived from an EMBL/GenBank/DDBJ whole genome shotgun (WGS) entry which is preliminary data.</text>
</comment>
<feature type="domain" description="CobE/GbiG C-terminal" evidence="1">
    <location>
        <begin position="12"/>
        <end position="141"/>
    </location>
</feature>
<dbReference type="PATRIC" id="fig|1457173.3.peg.405"/>
<name>A0A014MIG3_9BURK</name>
<dbReference type="AlphaFoldDB" id="A0A014MIG3"/>
<gene>
    <name evidence="2" type="ORF">AX13_06950</name>
</gene>
<keyword evidence="3" id="KW-1185">Reference proteome</keyword>
<dbReference type="Proteomes" id="UP000020766">
    <property type="component" value="Unassembled WGS sequence"/>
</dbReference>